<dbReference type="HOGENOM" id="CLU_1947020_0_0_11"/>
<dbReference type="EMBL" id="CP001738">
    <property type="protein sequence ID" value="ACY96120.1"/>
    <property type="molecule type" value="Genomic_DNA"/>
</dbReference>
<organism evidence="1 2">
    <name type="scientific">Thermomonospora curvata (strain ATCC 19995 / DSM 43183 / JCM 3096 / KCTC 9072 / NBRC 15933 / NCIMB 10081 / Henssen B9)</name>
    <dbReference type="NCBI Taxonomy" id="471852"/>
    <lineage>
        <taxon>Bacteria</taxon>
        <taxon>Bacillati</taxon>
        <taxon>Actinomycetota</taxon>
        <taxon>Actinomycetes</taxon>
        <taxon>Streptosporangiales</taxon>
        <taxon>Thermomonosporaceae</taxon>
        <taxon>Thermomonospora</taxon>
    </lineage>
</organism>
<dbReference type="STRING" id="471852.Tcur_0523"/>
<dbReference type="RefSeq" id="WP_012850904.1">
    <property type="nucleotide sequence ID" value="NC_013510.1"/>
</dbReference>
<dbReference type="OrthoDB" id="3690014at2"/>
<gene>
    <name evidence="1" type="ordered locus">Tcur_0523</name>
</gene>
<name>D1A3J5_THECD</name>
<keyword evidence="2" id="KW-1185">Reference proteome</keyword>
<accession>D1A3J5</accession>
<dbReference type="KEGG" id="tcu:Tcur_0523"/>
<dbReference type="eggNOG" id="ENOG503482X">
    <property type="taxonomic scope" value="Bacteria"/>
</dbReference>
<reference evidence="1 2" key="1">
    <citation type="journal article" date="2011" name="Stand. Genomic Sci.">
        <title>Complete genome sequence of Thermomonospora curvata type strain (B9).</title>
        <authorList>
            <person name="Chertkov O."/>
            <person name="Sikorski J."/>
            <person name="Nolan M."/>
            <person name="Lapidus A."/>
            <person name="Lucas S."/>
            <person name="Del Rio T.G."/>
            <person name="Tice H."/>
            <person name="Cheng J.F."/>
            <person name="Goodwin L."/>
            <person name="Pitluck S."/>
            <person name="Liolios K."/>
            <person name="Ivanova N."/>
            <person name="Mavromatis K."/>
            <person name="Mikhailova N."/>
            <person name="Ovchinnikova G."/>
            <person name="Pati A."/>
            <person name="Chen A."/>
            <person name="Palaniappan K."/>
            <person name="Djao O.D."/>
            <person name="Land M."/>
            <person name="Hauser L."/>
            <person name="Chang Y.J."/>
            <person name="Jeffries C.D."/>
            <person name="Brettin T."/>
            <person name="Han C."/>
            <person name="Detter J.C."/>
            <person name="Rohde M."/>
            <person name="Goker M."/>
            <person name="Woyke T."/>
            <person name="Bristow J."/>
            <person name="Eisen J.A."/>
            <person name="Markowitz V."/>
            <person name="Hugenholtz P."/>
            <person name="Klenk H.P."/>
            <person name="Kyrpides N.C."/>
        </authorList>
    </citation>
    <scope>NUCLEOTIDE SEQUENCE [LARGE SCALE GENOMIC DNA]</scope>
    <source>
        <strain evidence="2">ATCC 19995 / DSM 43183 / JCM 3096 / KCTC 9072 / NBRC 15933 / NCIMB 10081 / Henssen B9</strain>
    </source>
</reference>
<protein>
    <submittedName>
        <fullName evidence="1">Uncharacterized protein</fullName>
    </submittedName>
</protein>
<sequence length="142" mass="14990">MTPFMVAVAQTCQAPDEAGRPRTVPSEPRSVSVGTERQVAVRSLAEQLVCEANAVLADFGEHIVLEDDTGAGVLGFVLSIRDRRAQVRTTYADGVARARLHWSVPGEAEQAGPAIELAGPDDVADLILRLLAGVAGPDARHP</sequence>
<evidence type="ECO:0000313" key="1">
    <source>
        <dbReference type="EMBL" id="ACY96120.1"/>
    </source>
</evidence>
<dbReference type="Proteomes" id="UP000001918">
    <property type="component" value="Chromosome"/>
</dbReference>
<proteinExistence type="predicted"/>
<evidence type="ECO:0000313" key="2">
    <source>
        <dbReference type="Proteomes" id="UP000001918"/>
    </source>
</evidence>
<dbReference type="AlphaFoldDB" id="D1A3J5"/>